<protein>
    <submittedName>
        <fullName evidence="1">Uncharacterized protein</fullName>
    </submittedName>
</protein>
<sequence>MAGYALVGVEALDGLGREPHFELMPHQLVWHGVEVAIDLDVVVDMDAHFFPFGVDIGVFRQPLQCWLVEGLEG</sequence>
<evidence type="ECO:0000313" key="2">
    <source>
        <dbReference type="Proteomes" id="UP000276829"/>
    </source>
</evidence>
<dbReference type="AlphaFoldDB" id="A0A3M3FMB8"/>
<organism evidence="1 2">
    <name type="scientific">Pseudomonas savastanoi pv. glycinea</name>
    <name type="common">Pseudomonas syringae pv. glycinea</name>
    <dbReference type="NCBI Taxonomy" id="318"/>
    <lineage>
        <taxon>Bacteria</taxon>
        <taxon>Pseudomonadati</taxon>
        <taxon>Pseudomonadota</taxon>
        <taxon>Gammaproteobacteria</taxon>
        <taxon>Pseudomonadales</taxon>
        <taxon>Pseudomonadaceae</taxon>
        <taxon>Pseudomonas</taxon>
    </lineage>
</organism>
<dbReference type="Proteomes" id="UP000276829">
    <property type="component" value="Unassembled WGS sequence"/>
</dbReference>
<accession>A0A3M3FMB8</accession>
<proteinExistence type="predicted"/>
<dbReference type="EMBL" id="RBON01000289">
    <property type="protein sequence ID" value="RMM63023.1"/>
    <property type="molecule type" value="Genomic_DNA"/>
</dbReference>
<gene>
    <name evidence="1" type="ORF">ALQ73_200125</name>
</gene>
<comment type="caution">
    <text evidence="1">The sequence shown here is derived from an EMBL/GenBank/DDBJ whole genome shotgun (WGS) entry which is preliminary data.</text>
</comment>
<name>A0A3M3FMB8_PSESG</name>
<evidence type="ECO:0000313" key="1">
    <source>
        <dbReference type="EMBL" id="RMM63023.1"/>
    </source>
</evidence>
<reference evidence="1 2" key="1">
    <citation type="submission" date="2018-08" db="EMBL/GenBank/DDBJ databases">
        <title>Recombination of ecologically and evolutionarily significant loci maintains genetic cohesion in the Pseudomonas syringae species complex.</title>
        <authorList>
            <person name="Dillon M."/>
            <person name="Thakur S."/>
            <person name="Almeida R.N.D."/>
            <person name="Weir B.S."/>
            <person name="Guttman D.S."/>
        </authorList>
    </citation>
    <scope>NUCLEOTIDE SEQUENCE [LARGE SCALE GENOMIC DNA]</scope>
    <source>
        <strain evidence="1 2">ICMP 4324</strain>
    </source>
</reference>